<dbReference type="AlphaFoldDB" id="A0A5M8PWD1"/>
<name>A0A5M8PWD1_9LECA</name>
<dbReference type="Proteomes" id="UP000324767">
    <property type="component" value="Unassembled WGS sequence"/>
</dbReference>
<comment type="caution">
    <text evidence="2">The sequence shown here is derived from an EMBL/GenBank/DDBJ whole genome shotgun (WGS) entry which is preliminary data.</text>
</comment>
<sequence length="106" mass="11376">MWYNAEVVYIVSSISNLLPTAALLPLSSTAKGLLSADASPVSSQPQLSLLMRATLSAKSLPTQRHQLVLQPPSPARKHNLILSSSPLPTPFPIPRSSFLPPRCPPI</sequence>
<gene>
    <name evidence="2" type="ORF">FRX48_03110</name>
</gene>
<evidence type="ECO:0000313" key="2">
    <source>
        <dbReference type="EMBL" id="KAA6413364.1"/>
    </source>
</evidence>
<proteinExistence type="predicted"/>
<accession>A0A5M8PWD1</accession>
<organism evidence="2 3">
    <name type="scientific">Lasallia pustulata</name>
    <dbReference type="NCBI Taxonomy" id="136370"/>
    <lineage>
        <taxon>Eukaryota</taxon>
        <taxon>Fungi</taxon>
        <taxon>Dikarya</taxon>
        <taxon>Ascomycota</taxon>
        <taxon>Pezizomycotina</taxon>
        <taxon>Lecanoromycetes</taxon>
        <taxon>OSLEUM clade</taxon>
        <taxon>Umbilicariomycetidae</taxon>
        <taxon>Umbilicariales</taxon>
        <taxon>Umbilicariaceae</taxon>
        <taxon>Lasallia</taxon>
    </lineage>
</organism>
<evidence type="ECO:0000256" key="1">
    <source>
        <dbReference type="SAM" id="MobiDB-lite"/>
    </source>
</evidence>
<feature type="region of interest" description="Disordered" evidence="1">
    <location>
        <begin position="72"/>
        <end position="106"/>
    </location>
</feature>
<protein>
    <submittedName>
        <fullName evidence="2">Uncharacterized protein</fullName>
    </submittedName>
</protein>
<dbReference type="EMBL" id="VXIT01000004">
    <property type="protein sequence ID" value="KAA6413364.1"/>
    <property type="molecule type" value="Genomic_DNA"/>
</dbReference>
<evidence type="ECO:0000313" key="3">
    <source>
        <dbReference type="Proteomes" id="UP000324767"/>
    </source>
</evidence>
<reference evidence="2 3" key="1">
    <citation type="submission" date="2019-09" db="EMBL/GenBank/DDBJ databases">
        <title>The hologenome of the rock-dwelling lichen Lasallia pustulata.</title>
        <authorList>
            <person name="Greshake Tzovaras B."/>
            <person name="Segers F."/>
            <person name="Bicker A."/>
            <person name="Dal Grande F."/>
            <person name="Otte J."/>
            <person name="Hankeln T."/>
            <person name="Schmitt I."/>
            <person name="Ebersberger I."/>
        </authorList>
    </citation>
    <scope>NUCLEOTIDE SEQUENCE [LARGE SCALE GENOMIC DNA]</scope>
    <source>
        <strain evidence="2">A1-1</strain>
    </source>
</reference>